<dbReference type="GO" id="GO:0004674">
    <property type="term" value="F:protein serine/threonine kinase activity"/>
    <property type="evidence" value="ECO:0007669"/>
    <property type="project" value="UniProtKB-KW"/>
</dbReference>
<evidence type="ECO:0000313" key="4">
    <source>
        <dbReference type="Proteomes" id="UP000325211"/>
    </source>
</evidence>
<dbReference type="InterPro" id="IPR003594">
    <property type="entry name" value="HATPase_dom"/>
</dbReference>
<accession>A0A5P2DHC3</accession>
<protein>
    <recommendedName>
        <fullName evidence="2">Histidine kinase/HSP90-like ATPase domain-containing protein</fullName>
    </recommendedName>
</protein>
<keyword evidence="1" id="KW-0723">Serine/threonine-protein kinase</keyword>
<dbReference type="Pfam" id="PF13581">
    <property type="entry name" value="HATPase_c_2"/>
    <property type="match status" value="1"/>
</dbReference>
<evidence type="ECO:0000256" key="1">
    <source>
        <dbReference type="ARBA" id="ARBA00022527"/>
    </source>
</evidence>
<sequence>MRRPAATSVQTFTQRFSSTRRGARLARHLAVIELVDWGVPLGCEVSDAAALVVAELVGNAVTHGRVQGRDFELRMVLVHRVLRIEVSDARRDRRPVLREHESRAEGGYGLRIVEALAAGWGVHDRVVGKTVWAELTVGD</sequence>
<dbReference type="AlphaFoldDB" id="A0A5P2DHC3"/>
<dbReference type="Proteomes" id="UP000325211">
    <property type="component" value="Chromosome"/>
</dbReference>
<name>A0A5P2DHC3_STRVZ</name>
<dbReference type="InterPro" id="IPR050267">
    <property type="entry name" value="Anti-sigma-factor_SerPK"/>
</dbReference>
<dbReference type="PANTHER" id="PTHR35526:SF3">
    <property type="entry name" value="ANTI-SIGMA-F FACTOR RSBW"/>
    <property type="match status" value="1"/>
</dbReference>
<organism evidence="3 4">
    <name type="scientific">Streptomyces venezuelae</name>
    <dbReference type="NCBI Taxonomy" id="54571"/>
    <lineage>
        <taxon>Bacteria</taxon>
        <taxon>Bacillati</taxon>
        <taxon>Actinomycetota</taxon>
        <taxon>Actinomycetes</taxon>
        <taxon>Kitasatosporales</taxon>
        <taxon>Streptomycetaceae</taxon>
        <taxon>Streptomyces</taxon>
    </lineage>
</organism>
<dbReference type="PANTHER" id="PTHR35526">
    <property type="entry name" value="ANTI-SIGMA-F FACTOR RSBW-RELATED"/>
    <property type="match status" value="1"/>
</dbReference>
<keyword evidence="1" id="KW-0418">Kinase</keyword>
<dbReference type="CDD" id="cd16936">
    <property type="entry name" value="HATPase_RsbW-like"/>
    <property type="match status" value="1"/>
</dbReference>
<proteinExistence type="predicted"/>
<evidence type="ECO:0000259" key="2">
    <source>
        <dbReference type="Pfam" id="PF13581"/>
    </source>
</evidence>
<gene>
    <name evidence="3" type="ORF">DEJ50_13880</name>
</gene>
<dbReference type="InterPro" id="IPR036890">
    <property type="entry name" value="HATPase_C_sf"/>
</dbReference>
<evidence type="ECO:0000313" key="3">
    <source>
        <dbReference type="EMBL" id="QES52399.1"/>
    </source>
</evidence>
<dbReference type="EMBL" id="CP029190">
    <property type="protein sequence ID" value="QES52399.1"/>
    <property type="molecule type" value="Genomic_DNA"/>
</dbReference>
<dbReference type="SUPFAM" id="SSF55874">
    <property type="entry name" value="ATPase domain of HSP90 chaperone/DNA topoisomerase II/histidine kinase"/>
    <property type="match status" value="1"/>
</dbReference>
<dbReference type="Gene3D" id="3.30.565.10">
    <property type="entry name" value="Histidine kinase-like ATPase, C-terminal domain"/>
    <property type="match status" value="1"/>
</dbReference>
<dbReference type="OrthoDB" id="3473697at2"/>
<reference evidence="3 4" key="1">
    <citation type="submission" date="2018-05" db="EMBL/GenBank/DDBJ databases">
        <title>Streptomyces venezuelae.</title>
        <authorList>
            <person name="Kim W."/>
            <person name="Lee N."/>
            <person name="Cho B.-K."/>
        </authorList>
    </citation>
    <scope>NUCLEOTIDE SEQUENCE [LARGE SCALE GENOMIC DNA]</scope>
    <source>
        <strain evidence="3 4">ATCC 21782</strain>
    </source>
</reference>
<feature type="domain" description="Histidine kinase/HSP90-like ATPase" evidence="2">
    <location>
        <begin position="39"/>
        <end position="133"/>
    </location>
</feature>
<keyword evidence="1" id="KW-0808">Transferase</keyword>